<dbReference type="STRING" id="42157.A0A182DYA5"/>
<evidence type="ECO:0000313" key="2">
    <source>
        <dbReference type="EMBL" id="VDK62557.1"/>
    </source>
</evidence>
<dbReference type="Proteomes" id="UP000271087">
    <property type="component" value="Unassembled WGS sequence"/>
</dbReference>
<proteinExistence type="predicted"/>
<reference evidence="4" key="1">
    <citation type="submission" date="2016-06" db="UniProtKB">
        <authorList>
            <consortium name="WormBaseParasite"/>
        </authorList>
    </citation>
    <scope>IDENTIFICATION</scope>
</reference>
<dbReference type="EMBL" id="UYRW01000066">
    <property type="protein sequence ID" value="VDK62557.1"/>
    <property type="molecule type" value="Genomic_DNA"/>
</dbReference>
<name>A0A182DYA5_ONCOC</name>
<dbReference type="OrthoDB" id="5846617at2759"/>
<evidence type="ECO:0000313" key="4">
    <source>
        <dbReference type="WBParaSite" id="nOo.2.0.1.t00650-RA"/>
    </source>
</evidence>
<dbReference type="Gene3D" id="3.60.40.10">
    <property type="entry name" value="PPM-type phosphatase domain"/>
    <property type="match status" value="1"/>
</dbReference>
<dbReference type="AlphaFoldDB" id="A0A182DYA5"/>
<dbReference type="WBParaSite" id="nOo.2.0.1.t00650-RA">
    <property type="protein sequence ID" value="nOo.2.0.1.t00650-RA"/>
    <property type="gene ID" value="nOo.2.0.1.g00650"/>
</dbReference>
<reference evidence="2 3" key="2">
    <citation type="submission" date="2018-08" db="EMBL/GenBank/DDBJ databases">
        <authorList>
            <person name="Laetsch R D."/>
            <person name="Stevens L."/>
            <person name="Kumar S."/>
            <person name="Blaxter L. M."/>
        </authorList>
    </citation>
    <scope>NUCLEOTIDE SEQUENCE [LARGE SCALE GENOMIC DNA]</scope>
</reference>
<organism evidence="4">
    <name type="scientific">Onchocerca ochengi</name>
    <name type="common">Filarial nematode worm</name>
    <dbReference type="NCBI Taxonomy" id="42157"/>
    <lineage>
        <taxon>Eukaryota</taxon>
        <taxon>Metazoa</taxon>
        <taxon>Ecdysozoa</taxon>
        <taxon>Nematoda</taxon>
        <taxon>Chromadorea</taxon>
        <taxon>Rhabditida</taxon>
        <taxon>Spirurina</taxon>
        <taxon>Spiruromorpha</taxon>
        <taxon>Filarioidea</taxon>
        <taxon>Onchocercidae</taxon>
        <taxon>Onchocerca</taxon>
    </lineage>
</organism>
<accession>A0A182DYA5</accession>
<keyword evidence="3" id="KW-1185">Reference proteome</keyword>
<sequence>MDDTTGCKSHWYDKLYDVCCYTHRCSVPEAFYERGRLAADGCALQHKTFSYVRPLKDVVKCGIYYDKPYSANKSLRLLPYTDQRSGRTVRLYGIVDRFSPGADADFLISQIVSDILPFDRTDHVLNNNPSDREIFILLEEVLRKVYKVELNTSNASTRSYHGSESRGSPGSFESRNESSDTREMSNIPPGISAKPANGVDLPNLASLNSTMNETVAQKLSVMQFINFYKDIIERVNKAANEDKRKSMELAEINQVHPFSPTVNPYSGYVRPTAQFQYPVENPHIEATTYDSCSFKVPVSPSRKRNNIPNRKFAACNTSLPTISESVENRWNEENESLMKVDHQQNFEFVAKVSAKSQQDCSVPSIEVTRSNDDEFFNAVEKVATDLGYVQNDGFKENEIISTRDDDKDSTTDFSSYIDSVPSYTAVAIVFIYGEKLFVASIGDSRVILMRQKCHYMDVMYLNEPPLAWCPIAAPKDPYSKSRNYILFQEPIIRGGFLINEYAFFLLMFNCGVTENMLKVIGRYRTSNEINRNAVQMVIKILQTDPAANIAETFVGHLKHCCNRKYRLFPDVNGLKREAMSFLFADFRQLIPTPPDFDHLLMNYNPEKDDNTLEPKAHPYPKMTQFSDSLENNEELMKDTWSMNKTYDMLQEIFDREEHERRTQAKSVLTGIPAMNEETWFSETT</sequence>
<evidence type="ECO:0000313" key="3">
    <source>
        <dbReference type="Proteomes" id="UP000271087"/>
    </source>
</evidence>
<protein>
    <submittedName>
        <fullName evidence="4">PPM-type phosphatase domain-containing protein</fullName>
    </submittedName>
</protein>
<evidence type="ECO:0000256" key="1">
    <source>
        <dbReference type="SAM" id="MobiDB-lite"/>
    </source>
</evidence>
<feature type="compositionally biased region" description="Polar residues" evidence="1">
    <location>
        <begin position="156"/>
        <end position="173"/>
    </location>
</feature>
<gene>
    <name evidence="2" type="ORF">NOO_LOCUS650</name>
</gene>
<feature type="compositionally biased region" description="Basic and acidic residues" evidence="1">
    <location>
        <begin position="174"/>
        <end position="183"/>
    </location>
</feature>
<feature type="region of interest" description="Disordered" evidence="1">
    <location>
        <begin position="156"/>
        <end position="195"/>
    </location>
</feature>
<dbReference type="InterPro" id="IPR036457">
    <property type="entry name" value="PPM-type-like_dom_sf"/>
</dbReference>